<dbReference type="EMBL" id="CP042437">
    <property type="protein sequence ID" value="QEC76357.1"/>
    <property type="molecule type" value="Genomic_DNA"/>
</dbReference>
<keyword evidence="1" id="KW-1133">Transmembrane helix</keyword>
<name>A0A5B8VXN5_9SPHI</name>
<gene>
    <name evidence="2" type="ORF">FSB76_10515</name>
</gene>
<reference evidence="2 3" key="1">
    <citation type="journal article" date="2013" name="J. Microbiol.">
        <title>Mucilaginibacter ginsenosidivorax sp. nov., with ginsenoside converting activity isolated from sediment.</title>
        <authorList>
            <person name="Kim J.K."/>
            <person name="Choi T.E."/>
            <person name="Liu Q.M."/>
            <person name="Park H.Y."/>
            <person name="Yi T.H."/>
            <person name="Yoon M.H."/>
            <person name="Kim S.C."/>
            <person name="Im W.T."/>
        </authorList>
    </citation>
    <scope>NUCLEOTIDE SEQUENCE [LARGE SCALE GENOMIC DNA]</scope>
    <source>
        <strain evidence="2 3">KHI28</strain>
    </source>
</reference>
<feature type="transmembrane region" description="Helical" evidence="1">
    <location>
        <begin position="17"/>
        <end position="39"/>
    </location>
</feature>
<keyword evidence="3" id="KW-1185">Reference proteome</keyword>
<protein>
    <submittedName>
        <fullName evidence="2">Uncharacterized protein</fullName>
    </submittedName>
</protein>
<evidence type="ECO:0000313" key="3">
    <source>
        <dbReference type="Proteomes" id="UP000321362"/>
    </source>
</evidence>
<dbReference type="AlphaFoldDB" id="A0A5B8VXN5"/>
<accession>A0A5B8VXN5</accession>
<dbReference type="RefSeq" id="WP_147053533.1">
    <property type="nucleotide sequence ID" value="NZ_CP042437.1"/>
</dbReference>
<keyword evidence="1" id="KW-0472">Membrane</keyword>
<keyword evidence="1" id="KW-0812">Transmembrane</keyword>
<evidence type="ECO:0000313" key="2">
    <source>
        <dbReference type="EMBL" id="QEC76357.1"/>
    </source>
</evidence>
<dbReference type="KEGG" id="mgk:FSB76_10515"/>
<dbReference type="Proteomes" id="UP000321362">
    <property type="component" value="Chromosome"/>
</dbReference>
<organism evidence="2 3">
    <name type="scientific">Mucilaginibacter ginsenosidivorax</name>
    <dbReference type="NCBI Taxonomy" id="862126"/>
    <lineage>
        <taxon>Bacteria</taxon>
        <taxon>Pseudomonadati</taxon>
        <taxon>Bacteroidota</taxon>
        <taxon>Sphingobacteriia</taxon>
        <taxon>Sphingobacteriales</taxon>
        <taxon>Sphingobacteriaceae</taxon>
        <taxon>Mucilaginibacter</taxon>
    </lineage>
</organism>
<evidence type="ECO:0000256" key="1">
    <source>
        <dbReference type="SAM" id="Phobius"/>
    </source>
</evidence>
<dbReference type="OrthoDB" id="798863at2"/>
<proteinExistence type="predicted"/>
<sequence length="64" mass="7084">MMIIVAFIFAKIGSKRVIGGVTSFLLCLFLAPAGWYLVLSSRRLDDHVLDAALIIEFSPVEKET</sequence>